<evidence type="ECO:0000313" key="1">
    <source>
        <dbReference type="EMBL" id="TPG75055.1"/>
    </source>
</evidence>
<accession>A0A502HMR3</accession>
<proteinExistence type="predicted"/>
<dbReference type="AlphaFoldDB" id="A0A502HMR3"/>
<dbReference type="EMBL" id="RCZE01000011">
    <property type="protein sequence ID" value="TPG75055.1"/>
    <property type="molecule type" value="Genomic_DNA"/>
</dbReference>
<sequence length="70" mass="7800">MGQTEMKLIEAGSCCSVPQVTQVWLYLAIQQVVSTRIASIPAHLLMLFSPFGNLEIFQHVLVQTRLLSRG</sequence>
<name>A0A502HMR3_9PSED</name>
<dbReference type="Proteomes" id="UP000317933">
    <property type="component" value="Unassembled WGS sequence"/>
</dbReference>
<reference evidence="1 2" key="1">
    <citation type="journal article" date="2019" name="Environ. Microbiol.">
        <title>Species interactions and distinct microbial communities in high Arctic permafrost affected cryosols are associated with the CH4 and CO2 gas fluxes.</title>
        <authorList>
            <person name="Altshuler I."/>
            <person name="Hamel J."/>
            <person name="Turney S."/>
            <person name="Magnuson E."/>
            <person name="Levesque R."/>
            <person name="Greer C."/>
            <person name="Whyte L.G."/>
        </authorList>
    </citation>
    <scope>NUCLEOTIDE SEQUENCE [LARGE SCALE GENOMIC DNA]</scope>
    <source>
        <strain evidence="1 2">E3</strain>
    </source>
</reference>
<organism evidence="1 2">
    <name type="scientific">Pseudomonas arsenicoxydans</name>
    <dbReference type="NCBI Taxonomy" id="702115"/>
    <lineage>
        <taxon>Bacteria</taxon>
        <taxon>Pseudomonadati</taxon>
        <taxon>Pseudomonadota</taxon>
        <taxon>Gammaproteobacteria</taxon>
        <taxon>Pseudomonadales</taxon>
        <taxon>Pseudomonadaceae</taxon>
        <taxon>Pseudomonas</taxon>
    </lineage>
</organism>
<comment type="caution">
    <text evidence="1">The sequence shown here is derived from an EMBL/GenBank/DDBJ whole genome shotgun (WGS) entry which is preliminary data.</text>
</comment>
<protein>
    <submittedName>
        <fullName evidence="1">Uncharacterized protein</fullName>
    </submittedName>
</protein>
<gene>
    <name evidence="1" type="ORF">EAH78_22795</name>
</gene>
<evidence type="ECO:0000313" key="2">
    <source>
        <dbReference type="Proteomes" id="UP000317933"/>
    </source>
</evidence>